<dbReference type="CDD" id="cd08023">
    <property type="entry name" value="GH16_laminarinase_like"/>
    <property type="match status" value="1"/>
</dbReference>
<evidence type="ECO:0000313" key="8">
    <source>
        <dbReference type="Proteomes" id="UP000298313"/>
    </source>
</evidence>
<dbReference type="SUPFAM" id="SSF49899">
    <property type="entry name" value="Concanavalin A-like lectins/glucanases"/>
    <property type="match status" value="1"/>
</dbReference>
<protein>
    <submittedName>
        <fullName evidence="7">Glycosyl hydrolase family protein</fullName>
    </submittedName>
</protein>
<dbReference type="EMBL" id="SOHH01000057">
    <property type="protein sequence ID" value="TFD78968.1"/>
    <property type="molecule type" value="Genomic_DNA"/>
</dbReference>
<keyword evidence="8" id="KW-1185">Reference proteome</keyword>
<dbReference type="InterPro" id="IPR013320">
    <property type="entry name" value="ConA-like_dom_sf"/>
</dbReference>
<keyword evidence="7" id="KW-0378">Hydrolase</keyword>
<evidence type="ECO:0000256" key="5">
    <source>
        <dbReference type="SAM" id="SignalP"/>
    </source>
</evidence>
<dbReference type="SMART" id="SM00237">
    <property type="entry name" value="Calx_beta"/>
    <property type="match status" value="2"/>
</dbReference>
<feature type="chain" id="PRO_5038841759" evidence="5">
    <location>
        <begin position="32"/>
        <end position="1081"/>
    </location>
</feature>
<keyword evidence="4" id="KW-0106">Calcium</keyword>
<dbReference type="GO" id="GO:0016020">
    <property type="term" value="C:membrane"/>
    <property type="evidence" value="ECO:0007669"/>
    <property type="project" value="InterPro"/>
</dbReference>
<dbReference type="Pfam" id="PF00722">
    <property type="entry name" value="Glyco_hydro_16"/>
    <property type="match status" value="1"/>
</dbReference>
<sequence length="1081" mass="114567">MPNKMRALSRAVACAIAVPALILPTAFGALAPAAAASVSTLADFEGGAPTGFFAYGSAGYGVLDVAPGSPDARPGQTSPTKVLSYGFNITAAGSFGGVGHNFATAGDWTGFQGVSYWLRGSGNGSALQFEIFDGGANSDSSERFDYTITDDVAGWREIQIPWASFTRATDYQPGGAPNDGLNLTTMWGYALPAARGADTVLVDDIALYSAADVTATATLSASTYEVIEGRAAAVEVRLNVAPTTPITVDYATSDGTAGATDYTSSTGTLTFAAGQTTQSISVATTDDAAEEPSETLAVTLSNPVGAALGSPSAATLTILDNDAAPVGPPTGRTLLVENFEAPLPVGSAGAVQVGWFAAQDPSSTVGFASTDALPAPVPADPPTQGNTALSADFTVQSFGVVVNNFTNDTASAWTTQDWSSYEGIGFWMYGNGSGTRLFLDIEDNRNPGSTTDDAERFVVEYTDNWTGWKFQQFDFADFVRKNINNNAPNDGLGLTDVHGFALGALRTPGTQTFYYDDVLLYGQAAEVPLTVGFDRAGYEVTEGADATATVRLNRVATEPVTVAFQTEESAARTATEDLPATQGRDFTAASGTVTIPAGQREATITVPTLQNAKHEVDETFLVALTNPVGAEFGFVRTATVSIQDDDAIDKALVEDFESYPWLFDTEGGLDLALRETAADTGYAGADAHENVLDIAYDDGAKLVRDFAAGQDWSAYKGLSFWYNGEGTGDKVTVSVADNEAPDPGPSDWVQSWSDEFEGPAGAPANPDNWSYETGGWGWGNDELQYYTDSTDNAALDGNGNLVITAREIDPATTDLVCWYGPCTNTSARLISEQKQEFEYGRIESRVQVPKGSGIWPAVWTLGNDFREVGWPQTGEIDVMEFVGRLPNEIFGTIHGPGYSGGNSIGNTYTFDVPVSDDWHTFSMEWTPERIDWFVDGIQYHSATPADVAPNEWVYDHPFSLLTNVAVGGNFGGAPGADLVFPQSLTVDYIRVFQAADTAERFEAKFVDNKVGWRQVTIPFADLRRSKDQPAGAPKDGLTLTDVNGYGFAFTGTGAASLDKVTLLQTLPPKGCVKPGKPCRKE</sequence>
<dbReference type="InterPro" id="IPR000757">
    <property type="entry name" value="Beta-glucanase-like"/>
</dbReference>
<dbReference type="Gene3D" id="2.60.120.430">
    <property type="entry name" value="Galactose-binding lectin"/>
    <property type="match status" value="3"/>
</dbReference>
<evidence type="ECO:0000256" key="1">
    <source>
        <dbReference type="ARBA" id="ARBA00006865"/>
    </source>
</evidence>
<dbReference type="InterPro" id="IPR005087">
    <property type="entry name" value="CBM11"/>
</dbReference>
<dbReference type="OrthoDB" id="9809583at2"/>
<evidence type="ECO:0000259" key="6">
    <source>
        <dbReference type="PROSITE" id="PS51762"/>
    </source>
</evidence>
<organism evidence="7 8">
    <name type="scientific">Cryobacterium fucosi</name>
    <dbReference type="NCBI Taxonomy" id="1259157"/>
    <lineage>
        <taxon>Bacteria</taxon>
        <taxon>Bacillati</taxon>
        <taxon>Actinomycetota</taxon>
        <taxon>Actinomycetes</taxon>
        <taxon>Micrococcales</taxon>
        <taxon>Microbacteriaceae</taxon>
        <taxon>Cryobacterium</taxon>
    </lineage>
</organism>
<dbReference type="InterPro" id="IPR003644">
    <property type="entry name" value="Calx_beta"/>
</dbReference>
<gene>
    <name evidence="7" type="ORF">E3T48_06940</name>
</gene>
<dbReference type="GO" id="GO:0008810">
    <property type="term" value="F:cellulase activity"/>
    <property type="evidence" value="ECO:0007669"/>
    <property type="project" value="InterPro"/>
</dbReference>
<comment type="caution">
    <text evidence="7">The sequence shown here is derived from an EMBL/GenBank/DDBJ whole genome shotgun (WGS) entry which is preliminary data.</text>
</comment>
<feature type="signal peptide" evidence="5">
    <location>
        <begin position="1"/>
        <end position="31"/>
    </location>
</feature>
<evidence type="ECO:0000256" key="3">
    <source>
        <dbReference type="ARBA" id="ARBA00022737"/>
    </source>
</evidence>
<dbReference type="PANTHER" id="PTHR10963:SF55">
    <property type="entry name" value="GLYCOSIDE HYDROLASE FAMILY 16 PROTEIN"/>
    <property type="match status" value="1"/>
</dbReference>
<dbReference type="Pfam" id="PF03425">
    <property type="entry name" value="CBM_11"/>
    <property type="match status" value="2"/>
</dbReference>
<dbReference type="PROSITE" id="PS51762">
    <property type="entry name" value="GH16_2"/>
    <property type="match status" value="1"/>
</dbReference>
<evidence type="ECO:0000313" key="7">
    <source>
        <dbReference type="EMBL" id="TFD78968.1"/>
    </source>
</evidence>
<dbReference type="SUPFAM" id="SSF141072">
    <property type="entry name" value="CalX-like"/>
    <property type="match status" value="2"/>
</dbReference>
<keyword evidence="2 5" id="KW-0732">Signal</keyword>
<dbReference type="InterPro" id="IPR008979">
    <property type="entry name" value="Galactose-bd-like_sf"/>
</dbReference>
<reference evidence="7 8" key="1">
    <citation type="submission" date="2019-03" db="EMBL/GenBank/DDBJ databases">
        <title>Genomics of glacier-inhabiting Cryobacterium strains.</title>
        <authorList>
            <person name="Liu Q."/>
            <person name="Xin Y.-H."/>
        </authorList>
    </citation>
    <scope>NUCLEOTIDE SEQUENCE [LARGE SCALE GENOMIC DNA]</scope>
    <source>
        <strain evidence="7 8">Hh4</strain>
    </source>
</reference>
<dbReference type="PANTHER" id="PTHR10963">
    <property type="entry name" value="GLYCOSYL HYDROLASE-RELATED"/>
    <property type="match status" value="1"/>
</dbReference>
<dbReference type="Pfam" id="PF03160">
    <property type="entry name" value="Calx-beta"/>
    <property type="match status" value="2"/>
</dbReference>
<name>A0A4R9B9C1_9MICO</name>
<comment type="similarity">
    <text evidence="1">Belongs to the glycosyl hydrolase 16 family.</text>
</comment>
<evidence type="ECO:0000256" key="2">
    <source>
        <dbReference type="ARBA" id="ARBA00022729"/>
    </source>
</evidence>
<proteinExistence type="inferred from homology"/>
<dbReference type="AlphaFoldDB" id="A0A4R9B9C1"/>
<dbReference type="Proteomes" id="UP000298313">
    <property type="component" value="Unassembled WGS sequence"/>
</dbReference>
<dbReference type="Gene3D" id="2.60.120.200">
    <property type="match status" value="1"/>
</dbReference>
<dbReference type="Gene3D" id="2.60.40.2030">
    <property type="match status" value="2"/>
</dbReference>
<dbReference type="SUPFAM" id="SSF49785">
    <property type="entry name" value="Galactose-binding domain-like"/>
    <property type="match status" value="2"/>
</dbReference>
<dbReference type="GO" id="GO:0030245">
    <property type="term" value="P:cellulose catabolic process"/>
    <property type="evidence" value="ECO:0007669"/>
    <property type="project" value="InterPro"/>
</dbReference>
<accession>A0A4R9B9C1</accession>
<dbReference type="InterPro" id="IPR038081">
    <property type="entry name" value="CalX-like_sf"/>
</dbReference>
<keyword evidence="3" id="KW-0677">Repeat</keyword>
<dbReference type="InterPro" id="IPR050546">
    <property type="entry name" value="Glycosyl_Hydrlase_16"/>
</dbReference>
<dbReference type="GO" id="GO:0007154">
    <property type="term" value="P:cell communication"/>
    <property type="evidence" value="ECO:0007669"/>
    <property type="project" value="InterPro"/>
</dbReference>
<feature type="domain" description="GH16" evidence="6">
    <location>
        <begin position="735"/>
        <end position="997"/>
    </location>
</feature>
<evidence type="ECO:0000256" key="4">
    <source>
        <dbReference type="ARBA" id="ARBA00022837"/>
    </source>
</evidence>